<dbReference type="EMBL" id="SZYD01000014">
    <property type="protein sequence ID" value="KAD4178353.1"/>
    <property type="molecule type" value="Genomic_DNA"/>
</dbReference>
<proteinExistence type="predicted"/>
<comment type="caution">
    <text evidence="2">The sequence shown here is derived from an EMBL/GenBank/DDBJ whole genome shotgun (WGS) entry which is preliminary data.</text>
</comment>
<reference evidence="2 3" key="1">
    <citation type="submission" date="2019-05" db="EMBL/GenBank/DDBJ databases">
        <title>Mikania micrantha, genome provides insights into the molecular mechanism of rapid growth.</title>
        <authorList>
            <person name="Liu B."/>
        </authorList>
    </citation>
    <scope>NUCLEOTIDE SEQUENCE [LARGE SCALE GENOMIC DNA]</scope>
    <source>
        <strain evidence="2">NLD-2019</strain>
        <tissue evidence="2">Leaf</tissue>
    </source>
</reference>
<gene>
    <name evidence="2" type="ORF">E3N88_26944</name>
</gene>
<keyword evidence="1" id="KW-1133">Transmembrane helix</keyword>
<name>A0A5N6MVA5_9ASTR</name>
<evidence type="ECO:0000313" key="2">
    <source>
        <dbReference type="EMBL" id="KAD4178353.1"/>
    </source>
</evidence>
<sequence length="206" mass="22854">MYPSSSSPSSSYFILVAPSNTAAFLNSTHLYISICINPSLTSFHILLHHSAYNINITNSLMSTLRHIYAHCLHYFSQEHHVFDNTILGLVVVTLLGILRLSSVSPFNTHPIAVFVALGGVLMYGVSCDVEGRYNQTNVVVVNIARHGRVVFGSLLVVSLTSIMVPSFLQPIVFLAFVLLYAYRWIRWLQEVVMGADEHEVEGTDAV</sequence>
<dbReference type="Proteomes" id="UP000326396">
    <property type="component" value="Linkage Group LG4"/>
</dbReference>
<protein>
    <submittedName>
        <fullName evidence="2">Uncharacterized protein</fullName>
    </submittedName>
</protein>
<dbReference type="AlphaFoldDB" id="A0A5N6MVA5"/>
<keyword evidence="1" id="KW-0472">Membrane</keyword>
<keyword evidence="3" id="KW-1185">Reference proteome</keyword>
<feature type="transmembrane region" description="Helical" evidence="1">
    <location>
        <begin position="111"/>
        <end position="129"/>
    </location>
</feature>
<feature type="transmembrane region" description="Helical" evidence="1">
    <location>
        <begin position="81"/>
        <end position="99"/>
    </location>
</feature>
<accession>A0A5N6MVA5</accession>
<organism evidence="2 3">
    <name type="scientific">Mikania micrantha</name>
    <name type="common">bitter vine</name>
    <dbReference type="NCBI Taxonomy" id="192012"/>
    <lineage>
        <taxon>Eukaryota</taxon>
        <taxon>Viridiplantae</taxon>
        <taxon>Streptophyta</taxon>
        <taxon>Embryophyta</taxon>
        <taxon>Tracheophyta</taxon>
        <taxon>Spermatophyta</taxon>
        <taxon>Magnoliopsida</taxon>
        <taxon>eudicotyledons</taxon>
        <taxon>Gunneridae</taxon>
        <taxon>Pentapetalae</taxon>
        <taxon>asterids</taxon>
        <taxon>campanulids</taxon>
        <taxon>Asterales</taxon>
        <taxon>Asteraceae</taxon>
        <taxon>Asteroideae</taxon>
        <taxon>Heliantheae alliance</taxon>
        <taxon>Eupatorieae</taxon>
        <taxon>Mikania</taxon>
    </lineage>
</organism>
<evidence type="ECO:0000256" key="1">
    <source>
        <dbReference type="SAM" id="Phobius"/>
    </source>
</evidence>
<feature type="transmembrane region" description="Helical" evidence="1">
    <location>
        <begin position="149"/>
        <end position="182"/>
    </location>
</feature>
<dbReference type="OrthoDB" id="1730662at2759"/>
<keyword evidence="1" id="KW-0812">Transmembrane</keyword>
<evidence type="ECO:0000313" key="3">
    <source>
        <dbReference type="Proteomes" id="UP000326396"/>
    </source>
</evidence>